<dbReference type="OrthoDB" id="9769667at2"/>
<dbReference type="NCBIfam" id="NF037995">
    <property type="entry name" value="TRAP_S1"/>
    <property type="match status" value="1"/>
</dbReference>
<gene>
    <name evidence="5" type="ORF">SAMN05444340_1126</name>
</gene>
<sequence length="364" mass="39213">MNKRLTFTGLATAGLVAMATMAPAQNLRIASAAPSAHPATYMYEKFAQYLEEESEGGIDSTMLGFEVVKLPQMKDALQSGLVDVGNFLPLYFPADMPQTGVAGDLALIGRSPHAMGLAMTEFLVTCEPCQQELNEFGIVSLGAGSSDVYALITNEPVETAEDLQGLRLRSGGAPYSRWAEHFGATPVNIAVGDQFEAMSQGTIDGTMASIVDLLSFRLIDIADSVTMVPIGTYHVTSNFTIPVPTWEELTPEQREQVGRAAARANLDLTDRWAFQLPEAAREALAASDIQVIEPDAALLEASEAFAQQDADAQVEASGAEAAQFRDLVEKWTAIVEEVGEDPEALAERAQTEIWDNVDWSTYGL</sequence>
<evidence type="ECO:0000313" key="6">
    <source>
        <dbReference type="Proteomes" id="UP000199286"/>
    </source>
</evidence>
<dbReference type="CDD" id="cd13666">
    <property type="entry name" value="PBP2_TRAP_DctP_like_1"/>
    <property type="match status" value="1"/>
</dbReference>
<dbReference type="PANTHER" id="PTHR33376:SF5">
    <property type="entry name" value="EXTRACYTOPLASMIC SOLUTE RECEPTOR PROTEIN"/>
    <property type="match status" value="1"/>
</dbReference>
<dbReference type="STRING" id="321339.SAMN05444340_1126"/>
<evidence type="ECO:0000256" key="4">
    <source>
        <dbReference type="SAM" id="SignalP"/>
    </source>
</evidence>
<comment type="subcellular location">
    <subcellularLocation>
        <location evidence="1">Periplasm</location>
    </subcellularLocation>
</comment>
<keyword evidence="6" id="KW-1185">Reference proteome</keyword>
<name>A0A1H3L8J6_9RHOB</name>
<dbReference type="GO" id="GO:0055085">
    <property type="term" value="P:transmembrane transport"/>
    <property type="evidence" value="ECO:0007669"/>
    <property type="project" value="InterPro"/>
</dbReference>
<feature type="signal peptide" evidence="4">
    <location>
        <begin position="1"/>
        <end position="24"/>
    </location>
</feature>
<dbReference type="PANTHER" id="PTHR33376">
    <property type="match status" value="1"/>
</dbReference>
<dbReference type="Pfam" id="PF03480">
    <property type="entry name" value="DctP"/>
    <property type="match status" value="1"/>
</dbReference>
<dbReference type="Proteomes" id="UP000199286">
    <property type="component" value="Unassembled WGS sequence"/>
</dbReference>
<evidence type="ECO:0000256" key="2">
    <source>
        <dbReference type="ARBA" id="ARBA00022729"/>
    </source>
</evidence>
<dbReference type="Gene3D" id="3.40.190.170">
    <property type="entry name" value="Bacterial extracellular solute-binding protein, family 7"/>
    <property type="match status" value="1"/>
</dbReference>
<evidence type="ECO:0000256" key="1">
    <source>
        <dbReference type="ARBA" id="ARBA00004418"/>
    </source>
</evidence>
<keyword evidence="3" id="KW-0574">Periplasm</keyword>
<evidence type="ECO:0000256" key="3">
    <source>
        <dbReference type="ARBA" id="ARBA00022764"/>
    </source>
</evidence>
<dbReference type="RefSeq" id="WP_089884030.1">
    <property type="nucleotide sequence ID" value="NZ_FNPF01000012.1"/>
</dbReference>
<proteinExistence type="predicted"/>
<dbReference type="EMBL" id="FNPF01000012">
    <property type="protein sequence ID" value="SDY60762.1"/>
    <property type="molecule type" value="Genomic_DNA"/>
</dbReference>
<accession>A0A1H3L8J6</accession>
<reference evidence="5 6" key="1">
    <citation type="submission" date="2016-10" db="EMBL/GenBank/DDBJ databases">
        <authorList>
            <person name="de Groot N.N."/>
        </authorList>
    </citation>
    <scope>NUCLEOTIDE SEQUENCE [LARGE SCALE GENOMIC DNA]</scope>
    <source>
        <strain evidence="5 6">DSM 26880</strain>
    </source>
</reference>
<organism evidence="5 6">
    <name type="scientific">Citreimonas salinaria</name>
    <dbReference type="NCBI Taxonomy" id="321339"/>
    <lineage>
        <taxon>Bacteria</taxon>
        <taxon>Pseudomonadati</taxon>
        <taxon>Pseudomonadota</taxon>
        <taxon>Alphaproteobacteria</taxon>
        <taxon>Rhodobacterales</taxon>
        <taxon>Roseobacteraceae</taxon>
        <taxon>Citreimonas</taxon>
    </lineage>
</organism>
<dbReference type="GO" id="GO:0042597">
    <property type="term" value="C:periplasmic space"/>
    <property type="evidence" value="ECO:0007669"/>
    <property type="project" value="UniProtKB-SubCell"/>
</dbReference>
<evidence type="ECO:0000313" key="5">
    <source>
        <dbReference type="EMBL" id="SDY60762.1"/>
    </source>
</evidence>
<dbReference type="AlphaFoldDB" id="A0A1H3L8J6"/>
<keyword evidence="2 4" id="KW-0732">Signal</keyword>
<protein>
    <submittedName>
        <fullName evidence="5">TRAP-type C4-dicarboxylate transport system, substrate-binding protein</fullName>
    </submittedName>
</protein>
<feature type="chain" id="PRO_5011667847" evidence="4">
    <location>
        <begin position="25"/>
        <end position="364"/>
    </location>
</feature>
<dbReference type="InterPro" id="IPR038404">
    <property type="entry name" value="TRAP_DctP_sf"/>
</dbReference>
<dbReference type="InterPro" id="IPR018389">
    <property type="entry name" value="DctP_fam"/>
</dbReference>